<evidence type="ECO:0000313" key="8">
    <source>
        <dbReference type="Proteomes" id="UP001230951"/>
    </source>
</evidence>
<comment type="caution">
    <text evidence="6">The sequence shown here is derived from an EMBL/GenBank/DDBJ whole genome shotgun (WGS) entry which is preliminary data.</text>
</comment>
<evidence type="ECO:0000259" key="5">
    <source>
        <dbReference type="PROSITE" id="PS50921"/>
    </source>
</evidence>
<dbReference type="SMART" id="SM01012">
    <property type="entry name" value="ANTAR"/>
    <property type="match status" value="1"/>
</dbReference>
<dbReference type="GO" id="GO:0003723">
    <property type="term" value="F:RNA binding"/>
    <property type="evidence" value="ECO:0007669"/>
    <property type="project" value="InterPro"/>
</dbReference>
<dbReference type="PIRSF" id="PIRSF036625">
    <property type="entry name" value="GAF_ANTAR"/>
    <property type="match status" value="1"/>
</dbReference>
<gene>
    <name evidence="6" type="ORF">J2S90_002974</name>
    <name evidence="7" type="ORF">J2S93_003052</name>
</gene>
<dbReference type="Proteomes" id="UP001230951">
    <property type="component" value="Unassembled WGS sequence"/>
</dbReference>
<evidence type="ECO:0000313" key="7">
    <source>
        <dbReference type="EMBL" id="MDQ0181614.1"/>
    </source>
</evidence>
<name>A0AAW8DL88_9MICC</name>
<dbReference type="SUPFAM" id="SSF52172">
    <property type="entry name" value="CheY-like"/>
    <property type="match status" value="1"/>
</dbReference>
<dbReference type="InterPro" id="IPR012074">
    <property type="entry name" value="GAF_ANTAR"/>
</dbReference>
<accession>A0AAW8DL88</accession>
<evidence type="ECO:0000256" key="4">
    <source>
        <dbReference type="ARBA" id="ARBA00023163"/>
    </source>
</evidence>
<dbReference type="InterPro" id="IPR003018">
    <property type="entry name" value="GAF"/>
</dbReference>
<dbReference type="AlphaFoldDB" id="A0AAW8DL88"/>
<keyword evidence="8" id="KW-1185">Reference proteome</keyword>
<dbReference type="EMBL" id="JAUSTF010000006">
    <property type="protein sequence ID" value="MDQ0181614.1"/>
    <property type="molecule type" value="Genomic_DNA"/>
</dbReference>
<keyword evidence="4" id="KW-0804">Transcription</keyword>
<reference evidence="6 8" key="1">
    <citation type="submission" date="2023-07" db="EMBL/GenBank/DDBJ databases">
        <title>Sorghum-associated microbial communities from plants grown in Nebraska, USA.</title>
        <authorList>
            <person name="Schachtman D."/>
        </authorList>
    </citation>
    <scope>NUCLEOTIDE SEQUENCE</scope>
    <source>
        <strain evidence="6">DS1006</strain>
        <strain evidence="7 8">DS1016</strain>
    </source>
</reference>
<organism evidence="6 9">
    <name type="scientific">Arthrobacter bambusae</name>
    <dbReference type="NCBI Taxonomy" id="1338426"/>
    <lineage>
        <taxon>Bacteria</taxon>
        <taxon>Bacillati</taxon>
        <taxon>Actinomycetota</taxon>
        <taxon>Actinomycetes</taxon>
        <taxon>Micrococcales</taxon>
        <taxon>Micrococcaceae</taxon>
        <taxon>Arthrobacter</taxon>
    </lineage>
</organism>
<dbReference type="PROSITE" id="PS50921">
    <property type="entry name" value="ANTAR"/>
    <property type="match status" value="1"/>
</dbReference>
<dbReference type="SUPFAM" id="SSF55781">
    <property type="entry name" value="GAF domain-like"/>
    <property type="match status" value="1"/>
</dbReference>
<dbReference type="Gene3D" id="1.10.10.10">
    <property type="entry name" value="Winged helix-like DNA-binding domain superfamily/Winged helix DNA-binding domain"/>
    <property type="match status" value="1"/>
</dbReference>
<evidence type="ECO:0000256" key="1">
    <source>
        <dbReference type="ARBA" id="ARBA00022679"/>
    </source>
</evidence>
<dbReference type="InterPro" id="IPR005561">
    <property type="entry name" value="ANTAR"/>
</dbReference>
<dbReference type="Proteomes" id="UP001242995">
    <property type="component" value="Unassembled WGS sequence"/>
</dbReference>
<keyword evidence="3" id="KW-0805">Transcription regulation</keyword>
<dbReference type="Pfam" id="PF13185">
    <property type="entry name" value="GAF_2"/>
    <property type="match status" value="1"/>
</dbReference>
<dbReference type="InterPro" id="IPR036388">
    <property type="entry name" value="WH-like_DNA-bd_sf"/>
</dbReference>
<dbReference type="EMBL" id="JAUSRG010000008">
    <property type="protein sequence ID" value="MDP9906003.1"/>
    <property type="molecule type" value="Genomic_DNA"/>
</dbReference>
<dbReference type="GO" id="GO:0016301">
    <property type="term" value="F:kinase activity"/>
    <property type="evidence" value="ECO:0007669"/>
    <property type="project" value="UniProtKB-KW"/>
</dbReference>
<dbReference type="InterPro" id="IPR011006">
    <property type="entry name" value="CheY-like_superfamily"/>
</dbReference>
<keyword evidence="2" id="KW-0418">Kinase</keyword>
<dbReference type="Gene3D" id="3.30.450.40">
    <property type="match status" value="1"/>
</dbReference>
<proteinExistence type="predicted"/>
<evidence type="ECO:0000256" key="3">
    <source>
        <dbReference type="ARBA" id="ARBA00023015"/>
    </source>
</evidence>
<protein>
    <submittedName>
        <fullName evidence="6">GAF domain-containing protein</fullName>
    </submittedName>
</protein>
<dbReference type="SMART" id="SM00065">
    <property type="entry name" value="GAF"/>
    <property type="match status" value="1"/>
</dbReference>
<feature type="domain" description="ANTAR" evidence="5">
    <location>
        <begin position="183"/>
        <end position="244"/>
    </location>
</feature>
<evidence type="ECO:0000313" key="6">
    <source>
        <dbReference type="EMBL" id="MDP9906003.1"/>
    </source>
</evidence>
<dbReference type="RefSeq" id="WP_306962302.1">
    <property type="nucleotide sequence ID" value="NZ_JAUSRG010000008.1"/>
</dbReference>
<evidence type="ECO:0000256" key="2">
    <source>
        <dbReference type="ARBA" id="ARBA00022777"/>
    </source>
</evidence>
<keyword evidence="1" id="KW-0808">Transferase</keyword>
<dbReference type="InterPro" id="IPR029016">
    <property type="entry name" value="GAF-like_dom_sf"/>
</dbReference>
<dbReference type="Pfam" id="PF03861">
    <property type="entry name" value="ANTAR"/>
    <property type="match status" value="1"/>
</dbReference>
<evidence type="ECO:0000313" key="9">
    <source>
        <dbReference type="Proteomes" id="UP001242995"/>
    </source>
</evidence>
<sequence>MNSAERGPTRNASAGLAAHPNQDLGVTLQDLVLESVDLDEFLTKLATLAAAAFTTASNAVSCGVTVVTRKKGVTTGSSDERVGALDELQIEFGDGPCLTALRHNSVVLVVDSRHESRWSDYMEAVWRNGVGSILAVPLDLDGETEAVMNLYSTTPHGFTGPDITAAEEFAEGAATSLRLALKISQLRNAKDDLTAAMQSRSTIDTAVGIVMAQNRCGRDTAFKVLTRASNSRNVKLRDIAAHVIASVSGETDPEAYFDE</sequence>